<gene>
    <name evidence="1" type="ORF">OH76DRAFT_1475566</name>
</gene>
<organism evidence="1 2">
    <name type="scientific">Lentinus brumalis</name>
    <dbReference type="NCBI Taxonomy" id="2498619"/>
    <lineage>
        <taxon>Eukaryota</taxon>
        <taxon>Fungi</taxon>
        <taxon>Dikarya</taxon>
        <taxon>Basidiomycota</taxon>
        <taxon>Agaricomycotina</taxon>
        <taxon>Agaricomycetes</taxon>
        <taxon>Polyporales</taxon>
        <taxon>Polyporaceae</taxon>
        <taxon>Lentinus</taxon>
    </lineage>
</organism>
<dbReference type="AlphaFoldDB" id="A0A371CNS1"/>
<reference evidence="1 2" key="1">
    <citation type="journal article" date="2018" name="Biotechnol. Biofuels">
        <title>Integrative visual omics of the white-rot fungus Polyporus brumalis exposes the biotechnological potential of its oxidative enzymes for delignifying raw plant biomass.</title>
        <authorList>
            <person name="Miyauchi S."/>
            <person name="Rancon A."/>
            <person name="Drula E."/>
            <person name="Hage H."/>
            <person name="Chaduli D."/>
            <person name="Favel A."/>
            <person name="Grisel S."/>
            <person name="Henrissat B."/>
            <person name="Herpoel-Gimbert I."/>
            <person name="Ruiz-Duenas F.J."/>
            <person name="Chevret D."/>
            <person name="Hainaut M."/>
            <person name="Lin J."/>
            <person name="Wang M."/>
            <person name="Pangilinan J."/>
            <person name="Lipzen A."/>
            <person name="Lesage-Meessen L."/>
            <person name="Navarro D."/>
            <person name="Riley R."/>
            <person name="Grigoriev I.V."/>
            <person name="Zhou S."/>
            <person name="Raouche S."/>
            <person name="Rosso M.N."/>
        </authorList>
    </citation>
    <scope>NUCLEOTIDE SEQUENCE [LARGE SCALE GENOMIC DNA]</scope>
    <source>
        <strain evidence="1 2">BRFM 1820</strain>
    </source>
</reference>
<accession>A0A371CNS1</accession>
<evidence type="ECO:0000313" key="2">
    <source>
        <dbReference type="Proteomes" id="UP000256964"/>
    </source>
</evidence>
<dbReference type="Proteomes" id="UP000256964">
    <property type="component" value="Unassembled WGS sequence"/>
</dbReference>
<dbReference type="OrthoDB" id="2757321at2759"/>
<name>A0A371CNS1_9APHY</name>
<evidence type="ECO:0000313" key="1">
    <source>
        <dbReference type="EMBL" id="RDX41949.1"/>
    </source>
</evidence>
<proteinExistence type="predicted"/>
<dbReference type="EMBL" id="KZ857497">
    <property type="protein sequence ID" value="RDX41949.1"/>
    <property type="molecule type" value="Genomic_DNA"/>
</dbReference>
<keyword evidence="2" id="KW-1185">Reference proteome</keyword>
<protein>
    <submittedName>
        <fullName evidence="1">Uncharacterized protein</fullName>
    </submittedName>
</protein>
<sequence length="277" mass="30188">MACPHTPKLVRLLGRDPAPAAPVITGSAIRPSRAAKLTTRFAIVIGLLETLRLDAEIAGRCYYYYYVYEVEDTSSDDDGVPEKATSQEPNAGVALDVTVPGTHTAPASLPIAGSDIAAARCSRDQLFEPSVDSAVLSAPEPARWTREQDEEMMLTFLNRRAEEKSQSSGSQQAARRKCATPLRHKLAIYRCEQTVNKMCSSLDIPPPFKASGNRIMADRLGKELAAVVEKGTLGPANKAIDDSAQRALTRMREELNSKLKSPKKVCTVAETQTRDMQ</sequence>